<reference evidence="1" key="2">
    <citation type="submission" date="2021-02" db="EMBL/GenBank/DDBJ databases">
        <authorList>
            <person name="Kimball J.A."/>
            <person name="Haas M.W."/>
            <person name="Macchietto M."/>
            <person name="Kono T."/>
            <person name="Duquette J."/>
            <person name="Shao M."/>
        </authorList>
    </citation>
    <scope>NUCLEOTIDE SEQUENCE</scope>
    <source>
        <tissue evidence="1">Fresh leaf tissue</tissue>
    </source>
</reference>
<reference evidence="1" key="1">
    <citation type="journal article" date="2021" name="bioRxiv">
        <title>Whole Genome Assembly and Annotation of Northern Wild Rice, Zizania palustris L., Supports a Whole Genome Duplication in the Zizania Genus.</title>
        <authorList>
            <person name="Haas M."/>
            <person name="Kono T."/>
            <person name="Macchietto M."/>
            <person name="Millas R."/>
            <person name="McGilp L."/>
            <person name="Shao M."/>
            <person name="Duquette J."/>
            <person name="Hirsch C.N."/>
            <person name="Kimball J."/>
        </authorList>
    </citation>
    <scope>NUCLEOTIDE SEQUENCE</scope>
    <source>
        <tissue evidence="1">Fresh leaf tissue</tissue>
    </source>
</reference>
<comment type="caution">
    <text evidence="1">The sequence shown here is derived from an EMBL/GenBank/DDBJ whole genome shotgun (WGS) entry which is preliminary data.</text>
</comment>
<evidence type="ECO:0000313" key="1">
    <source>
        <dbReference type="EMBL" id="KAG8091031.1"/>
    </source>
</evidence>
<gene>
    <name evidence="1" type="ORF">GUJ93_ZPchr0011g28412</name>
</gene>
<dbReference type="EMBL" id="JAAALK010000081">
    <property type="protein sequence ID" value="KAG8091031.1"/>
    <property type="molecule type" value="Genomic_DNA"/>
</dbReference>
<keyword evidence="2" id="KW-1185">Reference proteome</keyword>
<accession>A0A8J6BRI9</accession>
<dbReference type="Proteomes" id="UP000729402">
    <property type="component" value="Unassembled WGS sequence"/>
</dbReference>
<proteinExistence type="predicted"/>
<organism evidence="1 2">
    <name type="scientific">Zizania palustris</name>
    <name type="common">Northern wild rice</name>
    <dbReference type="NCBI Taxonomy" id="103762"/>
    <lineage>
        <taxon>Eukaryota</taxon>
        <taxon>Viridiplantae</taxon>
        <taxon>Streptophyta</taxon>
        <taxon>Embryophyta</taxon>
        <taxon>Tracheophyta</taxon>
        <taxon>Spermatophyta</taxon>
        <taxon>Magnoliopsida</taxon>
        <taxon>Liliopsida</taxon>
        <taxon>Poales</taxon>
        <taxon>Poaceae</taxon>
        <taxon>BOP clade</taxon>
        <taxon>Oryzoideae</taxon>
        <taxon>Oryzeae</taxon>
        <taxon>Zizaniinae</taxon>
        <taxon>Zizania</taxon>
    </lineage>
</organism>
<protein>
    <submittedName>
        <fullName evidence="1">Uncharacterized protein</fullName>
    </submittedName>
</protein>
<name>A0A8J6BRI9_ZIZPA</name>
<dbReference type="AlphaFoldDB" id="A0A8J6BRI9"/>
<evidence type="ECO:0000313" key="2">
    <source>
        <dbReference type="Proteomes" id="UP000729402"/>
    </source>
</evidence>
<sequence>MSSSCPRCPIVVPPRVAPLCRCPTLWCHVPPYRAAALPNGTACRPTLEHRVGLAIAEPCLSATLAPHDAPSFYATASCLRLAPSCPPSVQ</sequence>